<proteinExistence type="predicted"/>
<dbReference type="OrthoDB" id="1737256at2759"/>
<dbReference type="PANTHER" id="PTHR37610:SF55">
    <property type="entry name" value="RETROTRANSPOSON COPIA-LIKE N-TERMINAL DOMAIN-CONTAINING PROTEIN"/>
    <property type="match status" value="1"/>
</dbReference>
<accession>A0A6A4NAB2</accession>
<sequence length="63" mass="7402">MTMALQTKNKFEFFDGTMPKPLQHDTLYLAWNRCNNLVVSWLTQFIKPSIVQSVIWINTAQEI</sequence>
<evidence type="ECO:0008006" key="3">
    <source>
        <dbReference type="Google" id="ProtNLM"/>
    </source>
</evidence>
<protein>
    <recommendedName>
        <fullName evidence="3">Retrotransposon Copia-like N-terminal domain-containing protein</fullName>
    </recommendedName>
</protein>
<dbReference type="Proteomes" id="UP000447434">
    <property type="component" value="Chromosome 24"/>
</dbReference>
<name>A0A6A4NAB2_LUPAL</name>
<gene>
    <name evidence="1" type="ORF">Lalb_Chr24g0402951</name>
</gene>
<dbReference type="PANTHER" id="PTHR37610">
    <property type="entry name" value="CCHC-TYPE DOMAIN-CONTAINING PROTEIN"/>
    <property type="match status" value="1"/>
</dbReference>
<evidence type="ECO:0000313" key="1">
    <source>
        <dbReference type="EMBL" id="KAE9586530.1"/>
    </source>
</evidence>
<evidence type="ECO:0000313" key="2">
    <source>
        <dbReference type="Proteomes" id="UP000447434"/>
    </source>
</evidence>
<keyword evidence="2" id="KW-1185">Reference proteome</keyword>
<dbReference type="AlphaFoldDB" id="A0A6A4NAB2"/>
<reference evidence="2" key="1">
    <citation type="journal article" date="2020" name="Nat. Commun.">
        <title>Genome sequence of the cluster root forming white lupin.</title>
        <authorList>
            <person name="Hufnagel B."/>
            <person name="Marques A."/>
            <person name="Soriano A."/>
            <person name="Marques L."/>
            <person name="Divol F."/>
            <person name="Doumas P."/>
            <person name="Sallet E."/>
            <person name="Mancinotti D."/>
            <person name="Carrere S."/>
            <person name="Marande W."/>
            <person name="Arribat S."/>
            <person name="Keller J."/>
            <person name="Huneau C."/>
            <person name="Blein T."/>
            <person name="Aime D."/>
            <person name="Laguerre M."/>
            <person name="Taylor J."/>
            <person name="Schubert V."/>
            <person name="Nelson M."/>
            <person name="Geu-Flores F."/>
            <person name="Crespi M."/>
            <person name="Gallardo-Guerrero K."/>
            <person name="Delaux P.-M."/>
            <person name="Salse J."/>
            <person name="Berges H."/>
            <person name="Guyot R."/>
            <person name="Gouzy J."/>
            <person name="Peret B."/>
        </authorList>
    </citation>
    <scope>NUCLEOTIDE SEQUENCE [LARGE SCALE GENOMIC DNA]</scope>
    <source>
        <strain evidence="2">cv. Amiga</strain>
    </source>
</reference>
<dbReference type="EMBL" id="WOCE01000024">
    <property type="protein sequence ID" value="KAE9586530.1"/>
    <property type="molecule type" value="Genomic_DNA"/>
</dbReference>
<organism evidence="1 2">
    <name type="scientific">Lupinus albus</name>
    <name type="common">White lupine</name>
    <name type="synonym">Lupinus termis</name>
    <dbReference type="NCBI Taxonomy" id="3870"/>
    <lineage>
        <taxon>Eukaryota</taxon>
        <taxon>Viridiplantae</taxon>
        <taxon>Streptophyta</taxon>
        <taxon>Embryophyta</taxon>
        <taxon>Tracheophyta</taxon>
        <taxon>Spermatophyta</taxon>
        <taxon>Magnoliopsida</taxon>
        <taxon>eudicotyledons</taxon>
        <taxon>Gunneridae</taxon>
        <taxon>Pentapetalae</taxon>
        <taxon>rosids</taxon>
        <taxon>fabids</taxon>
        <taxon>Fabales</taxon>
        <taxon>Fabaceae</taxon>
        <taxon>Papilionoideae</taxon>
        <taxon>50 kb inversion clade</taxon>
        <taxon>genistoids sensu lato</taxon>
        <taxon>core genistoids</taxon>
        <taxon>Genisteae</taxon>
        <taxon>Lupinus</taxon>
    </lineage>
</organism>
<comment type="caution">
    <text evidence="1">The sequence shown here is derived from an EMBL/GenBank/DDBJ whole genome shotgun (WGS) entry which is preliminary data.</text>
</comment>